<accession>A0A517SKC3</accession>
<dbReference type="NCBIfam" id="TIGR03769">
    <property type="entry name" value="P_ac_wall_RPT"/>
    <property type="match status" value="1"/>
</dbReference>
<dbReference type="NCBIfam" id="NF038134">
    <property type="entry name" value="choice_anch_M"/>
    <property type="match status" value="1"/>
</dbReference>
<dbReference type="InParanoid" id="A0A517SKC3"/>
<name>A0A517SKC3_9PLAN</name>
<keyword evidence="1" id="KW-0732">Signal</keyword>
<evidence type="ECO:0000313" key="3">
    <source>
        <dbReference type="EMBL" id="QDT56575.1"/>
    </source>
</evidence>
<feature type="chain" id="PRO_5022143981" evidence="1">
    <location>
        <begin position="25"/>
        <end position="266"/>
    </location>
</feature>
<dbReference type="InterPro" id="IPR022435">
    <property type="entry name" value="Surface-anchored_actinobac"/>
</dbReference>
<sequence precursor="true">MKFNTRTVTLTMAALFQVAAVAQADVIAEYTAGHADIGLANDGGGFLHYHFGTGAVLDGVTLAGEEEFAPADAYVRVGDAGIVNLPNIPAYTSMLGVPAGTDVWIAPQTQNPLLPFLGFATEELDPSFGNVAFTLLSMTGPGQFALWATDAFGMPTVPGGTWGTVDGIDSSDSFSLPTGAHNHFNWGFTEAGLYQLAIRAESQFGGLVDEGIFTFAVGDLTEGPQAVPEPSTLLLCGLSAFGVGVQRLRRRKAKPIASPETAPATP</sequence>
<dbReference type="Pfam" id="PF07589">
    <property type="entry name" value="PEP-CTERM"/>
    <property type="match status" value="1"/>
</dbReference>
<feature type="domain" description="Ice-binding protein C-terminal" evidence="2">
    <location>
        <begin position="226"/>
        <end position="249"/>
    </location>
</feature>
<reference evidence="3 4" key="1">
    <citation type="submission" date="2019-02" db="EMBL/GenBank/DDBJ databases">
        <title>Deep-cultivation of Planctomycetes and their phenomic and genomic characterization uncovers novel biology.</title>
        <authorList>
            <person name="Wiegand S."/>
            <person name="Jogler M."/>
            <person name="Boedeker C."/>
            <person name="Pinto D."/>
            <person name="Vollmers J."/>
            <person name="Rivas-Marin E."/>
            <person name="Kohn T."/>
            <person name="Peeters S.H."/>
            <person name="Heuer A."/>
            <person name="Rast P."/>
            <person name="Oberbeckmann S."/>
            <person name="Bunk B."/>
            <person name="Jeske O."/>
            <person name="Meyerdierks A."/>
            <person name="Storesund J.E."/>
            <person name="Kallscheuer N."/>
            <person name="Luecker S."/>
            <person name="Lage O.M."/>
            <person name="Pohl T."/>
            <person name="Merkel B.J."/>
            <person name="Hornburger P."/>
            <person name="Mueller R.-W."/>
            <person name="Bruemmer F."/>
            <person name="Labrenz M."/>
            <person name="Spormann A.M."/>
            <person name="Op den Camp H."/>
            <person name="Overmann J."/>
            <person name="Amann R."/>
            <person name="Jetten M.S.M."/>
            <person name="Mascher T."/>
            <person name="Medema M.H."/>
            <person name="Devos D.P."/>
            <person name="Kaster A.-K."/>
            <person name="Ovreas L."/>
            <person name="Rohde M."/>
            <person name="Galperin M.Y."/>
            <person name="Jogler C."/>
        </authorList>
    </citation>
    <scope>NUCLEOTIDE SEQUENCE [LARGE SCALE GENOMIC DNA]</scope>
    <source>
        <strain evidence="3 4">Pan44</strain>
    </source>
</reference>
<evidence type="ECO:0000313" key="4">
    <source>
        <dbReference type="Proteomes" id="UP000315700"/>
    </source>
</evidence>
<dbReference type="Proteomes" id="UP000315700">
    <property type="component" value="Chromosome"/>
</dbReference>
<dbReference type="NCBIfam" id="TIGR02595">
    <property type="entry name" value="PEP_CTERM"/>
    <property type="match status" value="1"/>
</dbReference>
<evidence type="ECO:0000259" key="2">
    <source>
        <dbReference type="Pfam" id="PF07589"/>
    </source>
</evidence>
<keyword evidence="4" id="KW-1185">Reference proteome</keyword>
<evidence type="ECO:0000256" key="1">
    <source>
        <dbReference type="SAM" id="SignalP"/>
    </source>
</evidence>
<dbReference type="KEGG" id="ccos:Pan44_46310"/>
<protein>
    <submittedName>
        <fullName evidence="3">PEP-CTERM motif protein</fullName>
    </submittedName>
</protein>
<proteinExistence type="predicted"/>
<dbReference type="InterPro" id="IPR013424">
    <property type="entry name" value="Ice-binding_C"/>
</dbReference>
<feature type="signal peptide" evidence="1">
    <location>
        <begin position="1"/>
        <end position="24"/>
    </location>
</feature>
<dbReference type="AlphaFoldDB" id="A0A517SKC3"/>
<gene>
    <name evidence="3" type="ORF">Pan44_46310</name>
</gene>
<dbReference type="EMBL" id="CP036271">
    <property type="protein sequence ID" value="QDT56575.1"/>
    <property type="molecule type" value="Genomic_DNA"/>
</dbReference>
<organism evidence="3 4">
    <name type="scientific">Caulifigura coniformis</name>
    <dbReference type="NCBI Taxonomy" id="2527983"/>
    <lineage>
        <taxon>Bacteria</taxon>
        <taxon>Pseudomonadati</taxon>
        <taxon>Planctomycetota</taxon>
        <taxon>Planctomycetia</taxon>
        <taxon>Planctomycetales</taxon>
        <taxon>Planctomycetaceae</taxon>
        <taxon>Caulifigura</taxon>
    </lineage>
</organism>